<protein>
    <submittedName>
        <fullName evidence="1">Uncharacterized protein</fullName>
    </submittedName>
</protein>
<dbReference type="Proteomes" id="UP000199598">
    <property type="component" value="Unassembled WGS sequence"/>
</dbReference>
<dbReference type="EMBL" id="FOSK01000021">
    <property type="protein sequence ID" value="SFL19494.1"/>
    <property type="molecule type" value="Genomic_DNA"/>
</dbReference>
<gene>
    <name evidence="1" type="ORF">SAMN04488518_1216</name>
</gene>
<comment type="caution">
    <text evidence="1">The sequence shown here is derived from an EMBL/GenBank/DDBJ whole genome shotgun (WGS) entry which is preliminary data.</text>
</comment>
<accession>A0A1I4FNR6</accession>
<evidence type="ECO:0000313" key="1">
    <source>
        <dbReference type="EMBL" id="SFL19494.1"/>
    </source>
</evidence>
<sequence length="114" mass="13190">MGFQRNVAPIFVGFDLREVIIFHMLSQTIIQNSTIPVAIVPIALSHLKDGYWREVHPLKSTQFSLSRFLGPYLSQYEGWSIFMDYDETLESYGGYATINMRLCSVSMIIRHQKK</sequence>
<reference evidence="1 2" key="1">
    <citation type="submission" date="2016-10" db="EMBL/GenBank/DDBJ databases">
        <authorList>
            <person name="Varghese N."/>
            <person name="Submissions S."/>
        </authorList>
    </citation>
    <scope>NUCLEOTIDE SEQUENCE [LARGE SCALE GENOMIC DNA]</scope>
    <source>
        <strain evidence="1 2">DSM 16392</strain>
    </source>
</reference>
<dbReference type="PANTHER" id="PTHR35105:SF2">
    <property type="entry name" value="PROTEIN CDI"/>
    <property type="match status" value="1"/>
</dbReference>
<organism evidence="1 2">
    <name type="scientific">Pseudovibrio ascidiaceicola</name>
    <dbReference type="NCBI Taxonomy" id="285279"/>
    <lineage>
        <taxon>Bacteria</taxon>
        <taxon>Pseudomonadati</taxon>
        <taxon>Pseudomonadota</taxon>
        <taxon>Alphaproteobacteria</taxon>
        <taxon>Hyphomicrobiales</taxon>
        <taxon>Stappiaceae</taxon>
        <taxon>Pseudovibrio</taxon>
    </lineage>
</organism>
<evidence type="ECO:0000313" key="2">
    <source>
        <dbReference type="Proteomes" id="UP000199598"/>
    </source>
</evidence>
<keyword evidence="2" id="KW-1185">Reference proteome</keyword>
<proteinExistence type="predicted"/>
<dbReference type="PANTHER" id="PTHR35105">
    <property type="entry name" value="EXPRESSED PROTEIN"/>
    <property type="match status" value="1"/>
</dbReference>
<name>A0A1I4FNR6_9HYPH</name>